<evidence type="ECO:0000256" key="1">
    <source>
        <dbReference type="SAM" id="MobiDB-lite"/>
    </source>
</evidence>
<dbReference type="Proteomes" id="UP000007015">
    <property type="component" value="Chromosome 10"/>
</dbReference>
<dbReference type="Gramene" id="BGIOSGA032342-TA">
    <property type="protein sequence ID" value="BGIOSGA032342-PA"/>
    <property type="gene ID" value="BGIOSGA032342"/>
</dbReference>
<dbReference type="AlphaFoldDB" id="A2Z4Q9"/>
<name>A2Z4Q9_ORYSI</name>
<dbReference type="EMBL" id="CM000135">
    <property type="protein sequence ID" value="EAY77593.1"/>
    <property type="molecule type" value="Genomic_DNA"/>
</dbReference>
<evidence type="ECO:0000313" key="2">
    <source>
        <dbReference type="EMBL" id="EAY77593.1"/>
    </source>
</evidence>
<reference evidence="2 3" key="1">
    <citation type="journal article" date="2005" name="PLoS Biol.">
        <title>The genomes of Oryza sativa: a history of duplications.</title>
        <authorList>
            <person name="Yu J."/>
            <person name="Wang J."/>
            <person name="Lin W."/>
            <person name="Li S."/>
            <person name="Li H."/>
            <person name="Zhou J."/>
            <person name="Ni P."/>
            <person name="Dong W."/>
            <person name="Hu S."/>
            <person name="Zeng C."/>
            <person name="Zhang J."/>
            <person name="Zhang Y."/>
            <person name="Li R."/>
            <person name="Xu Z."/>
            <person name="Li S."/>
            <person name="Li X."/>
            <person name="Zheng H."/>
            <person name="Cong L."/>
            <person name="Lin L."/>
            <person name="Yin J."/>
            <person name="Geng J."/>
            <person name="Li G."/>
            <person name="Shi J."/>
            <person name="Liu J."/>
            <person name="Lv H."/>
            <person name="Li J."/>
            <person name="Wang J."/>
            <person name="Deng Y."/>
            <person name="Ran L."/>
            <person name="Shi X."/>
            <person name="Wang X."/>
            <person name="Wu Q."/>
            <person name="Li C."/>
            <person name="Ren X."/>
            <person name="Wang J."/>
            <person name="Wang X."/>
            <person name="Li D."/>
            <person name="Liu D."/>
            <person name="Zhang X."/>
            <person name="Ji Z."/>
            <person name="Zhao W."/>
            <person name="Sun Y."/>
            <person name="Zhang Z."/>
            <person name="Bao J."/>
            <person name="Han Y."/>
            <person name="Dong L."/>
            <person name="Ji J."/>
            <person name="Chen P."/>
            <person name="Wu S."/>
            <person name="Liu J."/>
            <person name="Xiao Y."/>
            <person name="Bu D."/>
            <person name="Tan J."/>
            <person name="Yang L."/>
            <person name="Ye C."/>
            <person name="Zhang J."/>
            <person name="Xu J."/>
            <person name="Zhou Y."/>
            <person name="Yu Y."/>
            <person name="Zhang B."/>
            <person name="Zhuang S."/>
            <person name="Wei H."/>
            <person name="Liu B."/>
            <person name="Lei M."/>
            <person name="Yu H."/>
            <person name="Li Y."/>
            <person name="Xu H."/>
            <person name="Wei S."/>
            <person name="He X."/>
            <person name="Fang L."/>
            <person name="Zhang Z."/>
            <person name="Zhang Y."/>
            <person name="Huang X."/>
            <person name="Su Z."/>
            <person name="Tong W."/>
            <person name="Li J."/>
            <person name="Tong Z."/>
            <person name="Li S."/>
            <person name="Ye J."/>
            <person name="Wang L."/>
            <person name="Fang L."/>
            <person name="Lei T."/>
            <person name="Chen C."/>
            <person name="Chen H."/>
            <person name="Xu Z."/>
            <person name="Li H."/>
            <person name="Huang H."/>
            <person name="Zhang F."/>
            <person name="Xu H."/>
            <person name="Li N."/>
            <person name="Zhao C."/>
            <person name="Li S."/>
            <person name="Dong L."/>
            <person name="Huang Y."/>
            <person name="Li L."/>
            <person name="Xi Y."/>
            <person name="Qi Q."/>
            <person name="Li W."/>
            <person name="Zhang B."/>
            <person name="Hu W."/>
            <person name="Zhang Y."/>
            <person name="Tian X."/>
            <person name="Jiao Y."/>
            <person name="Liang X."/>
            <person name="Jin J."/>
            <person name="Gao L."/>
            <person name="Zheng W."/>
            <person name="Hao B."/>
            <person name="Liu S."/>
            <person name="Wang W."/>
            <person name="Yuan L."/>
            <person name="Cao M."/>
            <person name="McDermott J."/>
            <person name="Samudrala R."/>
            <person name="Wang J."/>
            <person name="Wong G.K."/>
            <person name="Yang H."/>
        </authorList>
    </citation>
    <scope>NUCLEOTIDE SEQUENCE [LARGE SCALE GENOMIC DNA]</scope>
    <source>
        <strain evidence="3">cv. 93-11</strain>
    </source>
</reference>
<sequence length="150" mass="15803">MAGRQRQRVAGRRQQRLVAAVATRYTRGRSGCRGSDSGWTVATMWLADGSSGYRGCGGRRHGGLGRLTGGVADGHTWLARQRLEEGSEAGLAQRGIADATEAGTMREAQPAAVETGLAREERPMTGGRIGARGASGGGGGRRGARRRDRR</sequence>
<accession>A2Z4Q9</accession>
<gene>
    <name evidence="2" type="ORF">OsI_32633</name>
</gene>
<feature type="compositionally biased region" description="Gly residues" evidence="1">
    <location>
        <begin position="127"/>
        <end position="141"/>
    </location>
</feature>
<evidence type="ECO:0000313" key="3">
    <source>
        <dbReference type="Proteomes" id="UP000007015"/>
    </source>
</evidence>
<dbReference type="OMA" id="HTWLARQ"/>
<organism evidence="2 3">
    <name type="scientific">Oryza sativa subsp. indica</name>
    <name type="common">Rice</name>
    <dbReference type="NCBI Taxonomy" id="39946"/>
    <lineage>
        <taxon>Eukaryota</taxon>
        <taxon>Viridiplantae</taxon>
        <taxon>Streptophyta</taxon>
        <taxon>Embryophyta</taxon>
        <taxon>Tracheophyta</taxon>
        <taxon>Spermatophyta</taxon>
        <taxon>Magnoliopsida</taxon>
        <taxon>Liliopsida</taxon>
        <taxon>Poales</taxon>
        <taxon>Poaceae</taxon>
        <taxon>BOP clade</taxon>
        <taxon>Oryzoideae</taxon>
        <taxon>Oryzeae</taxon>
        <taxon>Oryzinae</taxon>
        <taxon>Oryza</taxon>
        <taxon>Oryza sativa</taxon>
    </lineage>
</organism>
<proteinExistence type="predicted"/>
<dbReference type="HOGENOM" id="CLU_146324_0_0_1"/>
<keyword evidence="3" id="KW-1185">Reference proteome</keyword>
<protein>
    <submittedName>
        <fullName evidence="2">Uncharacterized protein</fullName>
    </submittedName>
</protein>
<feature type="region of interest" description="Disordered" evidence="1">
    <location>
        <begin position="99"/>
        <end position="150"/>
    </location>
</feature>